<dbReference type="Gene3D" id="1.20.1270.60">
    <property type="entry name" value="Arfaptin homology (AH) domain/BAR domain"/>
    <property type="match status" value="1"/>
</dbReference>
<evidence type="ECO:0000256" key="3">
    <source>
        <dbReference type="ARBA" id="ARBA00022448"/>
    </source>
</evidence>
<dbReference type="Proteomes" id="UP000225706">
    <property type="component" value="Unassembled WGS sequence"/>
</dbReference>
<dbReference type="STRING" id="50429.A0A2B4S240"/>
<evidence type="ECO:0000313" key="7">
    <source>
        <dbReference type="EMBL" id="PFX22628.1"/>
    </source>
</evidence>
<dbReference type="InterPro" id="IPR028662">
    <property type="entry name" value="SNX8/Mvp1"/>
</dbReference>
<evidence type="ECO:0000256" key="4">
    <source>
        <dbReference type="ARBA" id="ARBA00022927"/>
    </source>
</evidence>
<dbReference type="GO" id="GO:0005829">
    <property type="term" value="C:cytosol"/>
    <property type="evidence" value="ECO:0007669"/>
    <property type="project" value="GOC"/>
</dbReference>
<comment type="subcellular location">
    <subcellularLocation>
        <location evidence="1">Membrane</location>
        <topology evidence="1">Peripheral membrane protein</topology>
        <orientation evidence="1">Cytoplasmic side</orientation>
    </subcellularLocation>
</comment>
<organism evidence="7 8">
    <name type="scientific">Stylophora pistillata</name>
    <name type="common">Smooth cauliflower coral</name>
    <dbReference type="NCBI Taxonomy" id="50429"/>
    <lineage>
        <taxon>Eukaryota</taxon>
        <taxon>Metazoa</taxon>
        <taxon>Cnidaria</taxon>
        <taxon>Anthozoa</taxon>
        <taxon>Hexacorallia</taxon>
        <taxon>Scleractinia</taxon>
        <taxon>Astrocoeniina</taxon>
        <taxon>Pocilloporidae</taxon>
        <taxon>Stylophora</taxon>
    </lineage>
</organism>
<dbReference type="GO" id="GO:0035091">
    <property type="term" value="F:phosphatidylinositol binding"/>
    <property type="evidence" value="ECO:0007669"/>
    <property type="project" value="InterPro"/>
</dbReference>
<dbReference type="GO" id="GO:0006886">
    <property type="term" value="P:intracellular protein transport"/>
    <property type="evidence" value="ECO:0007669"/>
    <property type="project" value="TreeGrafter"/>
</dbReference>
<dbReference type="GO" id="GO:0031901">
    <property type="term" value="C:early endosome membrane"/>
    <property type="evidence" value="ECO:0007669"/>
    <property type="project" value="TreeGrafter"/>
</dbReference>
<name>A0A2B4S240_STYPI</name>
<keyword evidence="5" id="KW-0472">Membrane</keyword>
<keyword evidence="3" id="KW-0813">Transport</keyword>
<dbReference type="GO" id="GO:0034498">
    <property type="term" value="P:early endosome to Golgi transport"/>
    <property type="evidence" value="ECO:0007669"/>
    <property type="project" value="TreeGrafter"/>
</dbReference>
<evidence type="ECO:0000256" key="1">
    <source>
        <dbReference type="ARBA" id="ARBA00004287"/>
    </source>
</evidence>
<gene>
    <name evidence="7" type="primary">SNX8</name>
    <name evidence="7" type="ORF">AWC38_SpisGene12842</name>
</gene>
<dbReference type="Pfam" id="PF00787">
    <property type="entry name" value="PX"/>
    <property type="match status" value="1"/>
</dbReference>
<dbReference type="EMBL" id="LSMT01000234">
    <property type="protein sequence ID" value="PFX22628.1"/>
    <property type="molecule type" value="Genomic_DNA"/>
</dbReference>
<evidence type="ECO:0000256" key="2">
    <source>
        <dbReference type="ARBA" id="ARBA00010883"/>
    </source>
</evidence>
<dbReference type="CDD" id="cd07597">
    <property type="entry name" value="BAR_SNX8"/>
    <property type="match status" value="1"/>
</dbReference>
<dbReference type="CDD" id="cd06866">
    <property type="entry name" value="PX_SNX8_Mvp1p_like"/>
    <property type="match status" value="1"/>
</dbReference>
<dbReference type="InterPro" id="IPR001683">
    <property type="entry name" value="PX_dom"/>
</dbReference>
<proteinExistence type="inferred from homology"/>
<dbReference type="PANTHER" id="PTHR46571">
    <property type="entry name" value="SORTING NEXIN-8"/>
    <property type="match status" value="1"/>
</dbReference>
<dbReference type="InterPro" id="IPR036871">
    <property type="entry name" value="PX_dom_sf"/>
</dbReference>
<dbReference type="PROSITE" id="PS50195">
    <property type="entry name" value="PX"/>
    <property type="match status" value="1"/>
</dbReference>
<dbReference type="Gene3D" id="3.30.1520.10">
    <property type="entry name" value="Phox-like domain"/>
    <property type="match status" value="1"/>
</dbReference>
<keyword evidence="4" id="KW-0653">Protein transport</keyword>
<dbReference type="AlphaFoldDB" id="A0A2B4S240"/>
<evidence type="ECO:0000256" key="5">
    <source>
        <dbReference type="ARBA" id="ARBA00023136"/>
    </source>
</evidence>
<evidence type="ECO:0000259" key="6">
    <source>
        <dbReference type="PROSITE" id="PS50195"/>
    </source>
</evidence>
<protein>
    <submittedName>
        <fullName evidence="7">Sorting nexin-8</fullName>
    </submittedName>
</protein>
<evidence type="ECO:0000313" key="8">
    <source>
        <dbReference type="Proteomes" id="UP000225706"/>
    </source>
</evidence>
<accession>A0A2B4S240</accession>
<keyword evidence="8" id="KW-1185">Reference proteome</keyword>
<sequence>MSFTTTSRIHDELQQRSDTDCINVVFPIDEWLSAKGGLSTFNRELVVNLAKFNDIVKVYCYVPQSNEEEREDARRHGVYLINAEEAPGSENPIDCLKLPPPGIRVDVVVGHGRKFGLPAFFITKNSTCKSTKWIQVVHVWCEDLGKYKKKETTGQDTIEDNEKKHKNEISLCKAADRVVGIWEAVDPRQDGYVTRDGLYKALALTALAQQGKSISERALEQFVDSELPKPSLGDLSDLKSLSVRQRRENNPNVLGYNYDELVSLDTVEVELVPEKKGIILKHNEYHVSSKKHNCTVNRRYNDFVAFHDMLLARFPYRLIPTLPPKKLMGASKEFIEARKRSLKRFLTLVVRHPVLCEDKIVNFFLTVKGSDIGQKLKDQYKSMPDEFMSSPLASKAKELVPMDTQASFQTSRLQIQAIHNSVEKLKDVADRMIARALGFSSDMLQFAKELTALTNESHPTTVWASGSDNSWGNLKHSFTGITPYFTKLSERGAVWFKREDTGAAQYLALFLDLTSSYRELCERHEKGVLKDHQHSLQKMQQIKKRQIAAQAKGQDHAVDQLESKIVEQETDISNMENRNYFSLHCLQLETQLVHANIKMLAIVLQKMVMSQVAGHKEVSEVWNELDPLVAALLPSSSPGSSPPGSPP</sequence>
<feature type="domain" description="PX" evidence="6">
    <location>
        <begin position="263"/>
        <end position="371"/>
    </location>
</feature>
<dbReference type="SMART" id="SM00312">
    <property type="entry name" value="PX"/>
    <property type="match status" value="1"/>
</dbReference>
<dbReference type="SUPFAM" id="SSF64268">
    <property type="entry name" value="PX domain"/>
    <property type="match status" value="1"/>
</dbReference>
<comment type="caution">
    <text evidence="7">The sequence shown here is derived from an EMBL/GenBank/DDBJ whole genome shotgun (WGS) entry which is preliminary data.</text>
</comment>
<dbReference type="Gene3D" id="1.10.238.10">
    <property type="entry name" value="EF-hand"/>
    <property type="match status" value="1"/>
</dbReference>
<dbReference type="InterPro" id="IPR027267">
    <property type="entry name" value="AH/BAR_dom_sf"/>
</dbReference>
<dbReference type="Pfam" id="PF20706">
    <property type="entry name" value="GT4-conflict"/>
    <property type="match status" value="1"/>
</dbReference>
<dbReference type="PANTHER" id="PTHR46571:SF1">
    <property type="entry name" value="SORTING NEXIN-8"/>
    <property type="match status" value="1"/>
</dbReference>
<reference evidence="8" key="1">
    <citation type="journal article" date="2017" name="bioRxiv">
        <title>Comparative analysis of the genomes of Stylophora pistillata and Acropora digitifera provides evidence for extensive differences between species of corals.</title>
        <authorList>
            <person name="Voolstra C.R."/>
            <person name="Li Y."/>
            <person name="Liew Y.J."/>
            <person name="Baumgarten S."/>
            <person name="Zoccola D."/>
            <person name="Flot J.-F."/>
            <person name="Tambutte S."/>
            <person name="Allemand D."/>
            <person name="Aranda M."/>
        </authorList>
    </citation>
    <scope>NUCLEOTIDE SEQUENCE [LARGE SCALE GENOMIC DNA]</scope>
</reference>
<comment type="similarity">
    <text evidence="2">Belongs to the sorting nexin family.</text>
</comment>
<dbReference type="OrthoDB" id="10064318at2759"/>
<dbReference type="InterPro" id="IPR035704">
    <property type="entry name" value="SNX8/Mvp1_PX"/>
</dbReference>
<dbReference type="InterPro" id="IPR045734">
    <property type="entry name" value="Snx8_BAR_dom"/>
</dbReference>
<dbReference type="Pfam" id="PF19566">
    <property type="entry name" value="Snx8_BAR_dom"/>
    <property type="match status" value="1"/>
</dbReference>